<feature type="domain" description="PRD" evidence="2">
    <location>
        <begin position="125"/>
        <end position="230"/>
    </location>
</feature>
<dbReference type="PANTHER" id="PTHR30185">
    <property type="entry name" value="CRYPTIC BETA-GLUCOSIDE BGL OPERON ANTITERMINATOR"/>
    <property type="match status" value="1"/>
</dbReference>
<protein>
    <submittedName>
        <fullName evidence="3">PRD domain-containing protein</fullName>
    </submittedName>
</protein>
<dbReference type="InterPro" id="IPR011608">
    <property type="entry name" value="PRD"/>
</dbReference>
<dbReference type="Gene3D" id="1.10.1790.10">
    <property type="entry name" value="PRD domain"/>
    <property type="match status" value="2"/>
</dbReference>
<evidence type="ECO:0000256" key="1">
    <source>
        <dbReference type="ARBA" id="ARBA00022737"/>
    </source>
</evidence>
<name>A0A414FYY2_9ACTN</name>
<sequence>MHDKMPFTDNYLPFTAGSDMLFRAVPYHAKRCKAVTPREASLAHNGSGALRPRFVRRDVPRSFFMLILKKINNNVALASNDAGEEIVVFGKGVGFPKTPYELEDESIIQRVFADVDEQYMGVAQSVSDDVLLASSDIATTAGKALDCKLSGNLAFTLADHIQYAIERVADGIVFENPLANEVRFVYPREVSLGARGIEIVRERTGIELPACEAISIALHLVNSEIDGMGSAQDMDLVMKSAVILDRATQIIEKHVGQPLDHSSYAYVRFVAHMRFLIRRLKQGGSKRTENSSLFCQAAKDFPDAYACARDINEYLSDAYGWSCSDEELLYLMMHVNRLR</sequence>
<dbReference type="Pfam" id="PF00874">
    <property type="entry name" value="PRD"/>
    <property type="match status" value="2"/>
</dbReference>
<dbReference type="EMBL" id="QSJI01000002">
    <property type="protein sequence ID" value="RHD56750.1"/>
    <property type="molecule type" value="Genomic_DNA"/>
</dbReference>
<dbReference type="Proteomes" id="UP000286050">
    <property type="component" value="Unassembled WGS sequence"/>
</dbReference>
<dbReference type="GO" id="GO:0006355">
    <property type="term" value="P:regulation of DNA-templated transcription"/>
    <property type="evidence" value="ECO:0007669"/>
    <property type="project" value="InterPro"/>
</dbReference>
<dbReference type="PROSITE" id="PS51372">
    <property type="entry name" value="PRD_2"/>
    <property type="match status" value="2"/>
</dbReference>
<evidence type="ECO:0000313" key="4">
    <source>
        <dbReference type="Proteomes" id="UP000286050"/>
    </source>
</evidence>
<comment type="caution">
    <text evidence="3">The sequence shown here is derived from an EMBL/GenBank/DDBJ whole genome shotgun (WGS) entry which is preliminary data.</text>
</comment>
<organism evidence="3 4">
    <name type="scientific">Collinsella intestinalis</name>
    <dbReference type="NCBI Taxonomy" id="147207"/>
    <lineage>
        <taxon>Bacteria</taxon>
        <taxon>Bacillati</taxon>
        <taxon>Actinomycetota</taxon>
        <taxon>Coriobacteriia</taxon>
        <taxon>Coriobacteriales</taxon>
        <taxon>Coriobacteriaceae</taxon>
        <taxon>Collinsella</taxon>
    </lineage>
</organism>
<dbReference type="Gene3D" id="2.30.24.10">
    <property type="entry name" value="CAT RNA-binding domain"/>
    <property type="match status" value="1"/>
</dbReference>
<dbReference type="InterPro" id="IPR004341">
    <property type="entry name" value="CAT_RNA-bd_dom"/>
</dbReference>
<dbReference type="Pfam" id="PF03123">
    <property type="entry name" value="CAT_RBD"/>
    <property type="match status" value="1"/>
</dbReference>
<evidence type="ECO:0000259" key="2">
    <source>
        <dbReference type="PROSITE" id="PS51372"/>
    </source>
</evidence>
<dbReference type="GO" id="GO:0003723">
    <property type="term" value="F:RNA binding"/>
    <property type="evidence" value="ECO:0007669"/>
    <property type="project" value="InterPro"/>
</dbReference>
<dbReference type="InterPro" id="IPR036650">
    <property type="entry name" value="CAT_RNA-bd_dom_sf"/>
</dbReference>
<dbReference type="InterPro" id="IPR050661">
    <property type="entry name" value="BglG_antiterminators"/>
</dbReference>
<feature type="domain" description="PRD" evidence="2">
    <location>
        <begin position="235"/>
        <end position="339"/>
    </location>
</feature>
<dbReference type="PANTHER" id="PTHR30185:SF15">
    <property type="entry name" value="CRYPTIC BETA-GLUCOSIDE BGL OPERON ANTITERMINATOR"/>
    <property type="match status" value="1"/>
</dbReference>
<dbReference type="SUPFAM" id="SSF63520">
    <property type="entry name" value="PTS-regulatory domain, PRD"/>
    <property type="match status" value="2"/>
</dbReference>
<dbReference type="InterPro" id="IPR036634">
    <property type="entry name" value="PRD_sf"/>
</dbReference>
<dbReference type="SMART" id="SM01061">
    <property type="entry name" value="CAT_RBD"/>
    <property type="match status" value="1"/>
</dbReference>
<reference evidence="3 4" key="1">
    <citation type="submission" date="2018-08" db="EMBL/GenBank/DDBJ databases">
        <title>A genome reference for cultivated species of the human gut microbiota.</title>
        <authorList>
            <person name="Zou Y."/>
            <person name="Xue W."/>
            <person name="Luo G."/>
        </authorList>
    </citation>
    <scope>NUCLEOTIDE SEQUENCE [LARGE SCALE GENOMIC DNA]</scope>
    <source>
        <strain evidence="3 4">AM30-5LB</strain>
    </source>
</reference>
<evidence type="ECO:0000313" key="3">
    <source>
        <dbReference type="EMBL" id="RHD56750.1"/>
    </source>
</evidence>
<keyword evidence="1" id="KW-0677">Repeat</keyword>
<proteinExistence type="predicted"/>
<dbReference type="SUPFAM" id="SSF50151">
    <property type="entry name" value="SacY-like RNA-binding domain"/>
    <property type="match status" value="1"/>
</dbReference>
<gene>
    <name evidence="3" type="ORF">DW787_04250</name>
</gene>
<dbReference type="AlphaFoldDB" id="A0A414FYY2"/>
<accession>A0A414FYY2</accession>